<proteinExistence type="predicted"/>
<protein>
    <submittedName>
        <fullName evidence="1">Uncharacterized protein</fullName>
    </submittedName>
</protein>
<dbReference type="STRING" id="4795.A0A225WS82"/>
<gene>
    <name evidence="1" type="ORF">PHMEG_0005723</name>
</gene>
<dbReference type="Proteomes" id="UP000198211">
    <property type="component" value="Unassembled WGS sequence"/>
</dbReference>
<dbReference type="OrthoDB" id="115326at2759"/>
<sequence>MTARWIFDRGSWNMSTTNKGFNNIFNTSKEDHKIAKVLGGYKPKDAVSLQDLSSFDAQTLDSIVDLEADRYFANKKVLDELTACVVRHFSLLKALNP</sequence>
<reference evidence="2" key="1">
    <citation type="submission" date="2017-03" db="EMBL/GenBank/DDBJ databases">
        <title>Phytopthora megakarya and P. palmivora, two closely related causual agents of cacao black pod achieved similar genome size and gene model numbers by different mechanisms.</title>
        <authorList>
            <person name="Ali S."/>
            <person name="Shao J."/>
            <person name="Larry D.J."/>
            <person name="Kronmiller B."/>
            <person name="Shen D."/>
            <person name="Strem M.D."/>
            <person name="Melnick R.L."/>
            <person name="Guiltinan M.J."/>
            <person name="Tyler B.M."/>
            <person name="Meinhardt L.W."/>
            <person name="Bailey B.A."/>
        </authorList>
    </citation>
    <scope>NUCLEOTIDE SEQUENCE [LARGE SCALE GENOMIC DNA]</scope>
    <source>
        <strain evidence="2">zdho120</strain>
    </source>
</reference>
<dbReference type="AlphaFoldDB" id="A0A225WS82"/>
<dbReference type="EMBL" id="NBNE01000381">
    <property type="protein sequence ID" value="OWZ19947.1"/>
    <property type="molecule type" value="Genomic_DNA"/>
</dbReference>
<keyword evidence="2" id="KW-1185">Reference proteome</keyword>
<comment type="caution">
    <text evidence="1">The sequence shown here is derived from an EMBL/GenBank/DDBJ whole genome shotgun (WGS) entry which is preliminary data.</text>
</comment>
<evidence type="ECO:0000313" key="1">
    <source>
        <dbReference type="EMBL" id="OWZ19947.1"/>
    </source>
</evidence>
<evidence type="ECO:0000313" key="2">
    <source>
        <dbReference type="Proteomes" id="UP000198211"/>
    </source>
</evidence>
<organism evidence="1 2">
    <name type="scientific">Phytophthora megakarya</name>
    <dbReference type="NCBI Taxonomy" id="4795"/>
    <lineage>
        <taxon>Eukaryota</taxon>
        <taxon>Sar</taxon>
        <taxon>Stramenopiles</taxon>
        <taxon>Oomycota</taxon>
        <taxon>Peronosporomycetes</taxon>
        <taxon>Peronosporales</taxon>
        <taxon>Peronosporaceae</taxon>
        <taxon>Phytophthora</taxon>
    </lineage>
</organism>
<accession>A0A225WS82</accession>
<name>A0A225WS82_9STRA</name>